<dbReference type="InterPro" id="IPR029058">
    <property type="entry name" value="AB_hydrolase_fold"/>
</dbReference>
<feature type="domain" description="Thioesterase" evidence="2">
    <location>
        <begin position="150"/>
        <end position="298"/>
    </location>
</feature>
<dbReference type="PANTHER" id="PTHR11487:SF0">
    <property type="entry name" value="S-ACYL FATTY ACID SYNTHASE THIOESTERASE, MEDIUM CHAIN"/>
    <property type="match status" value="1"/>
</dbReference>
<dbReference type="Proteomes" id="UP001141327">
    <property type="component" value="Unassembled WGS sequence"/>
</dbReference>
<dbReference type="Gene3D" id="3.40.50.1820">
    <property type="entry name" value="alpha/beta hydrolase"/>
    <property type="match status" value="2"/>
</dbReference>
<evidence type="ECO:0000256" key="1">
    <source>
        <dbReference type="ARBA" id="ARBA00007169"/>
    </source>
</evidence>
<accession>A0ABQ8UMQ3</accession>
<proteinExistence type="inferred from homology"/>
<comment type="similarity">
    <text evidence="1">Belongs to the thioesterase family.</text>
</comment>
<keyword evidence="4" id="KW-1185">Reference proteome</keyword>
<sequence length="318" mass="34971">MACRVFDKKNAPVLRVFAFPHAGGNASCFNRSWSKNLPSLAEVVAVQYPGRPGRFRDPLATCMDDLVHGIVDDMLPFICKKPYPATAFCSICSAKRSRRPAVGDEPELPTTSTWHHPGCHCNEIGCSKIILNPGEGCEVISHEPAPAPIIPFVLLGHSLGAVLVLEVARELRRRHLPAPLHIYVSGRSSPHCPKPMALIPPTIPDGEYVSRVVRAFGPSSLLDNPALYPIALPILKADMQLVDSYTYQPDHPLDIPFTAWGGVDDSFSQPEKVGTWQAQSTRPLVLRMVPHRHFFVDKPEYLDLLAADLDALIDGILE</sequence>
<dbReference type="PANTHER" id="PTHR11487">
    <property type="entry name" value="THIOESTERASE"/>
    <property type="match status" value="1"/>
</dbReference>
<name>A0ABQ8UMQ3_9EUKA</name>
<dbReference type="InterPro" id="IPR012223">
    <property type="entry name" value="TEII"/>
</dbReference>
<comment type="caution">
    <text evidence="3">The sequence shown here is derived from an EMBL/GenBank/DDBJ whole genome shotgun (WGS) entry which is preliminary data.</text>
</comment>
<evidence type="ECO:0000259" key="2">
    <source>
        <dbReference type="Pfam" id="PF00975"/>
    </source>
</evidence>
<evidence type="ECO:0000313" key="3">
    <source>
        <dbReference type="EMBL" id="KAJ4458987.1"/>
    </source>
</evidence>
<dbReference type="Pfam" id="PF00975">
    <property type="entry name" value="Thioesterase"/>
    <property type="match status" value="2"/>
</dbReference>
<reference evidence="3" key="1">
    <citation type="journal article" date="2022" name="bioRxiv">
        <title>Genomics of Preaxostyla Flagellates Illuminates Evolutionary Transitions and the Path Towards Mitochondrial Loss.</title>
        <authorList>
            <person name="Novak L.V.F."/>
            <person name="Treitli S.C."/>
            <person name="Pyrih J."/>
            <person name="Halakuc P."/>
            <person name="Pipaliya S.V."/>
            <person name="Vacek V."/>
            <person name="Brzon O."/>
            <person name="Soukal P."/>
            <person name="Eme L."/>
            <person name="Dacks J.B."/>
            <person name="Karnkowska A."/>
            <person name="Elias M."/>
            <person name="Hampl V."/>
        </authorList>
    </citation>
    <scope>NUCLEOTIDE SEQUENCE</scope>
    <source>
        <strain evidence="3">RCP-MX</strain>
    </source>
</reference>
<organism evidence="3 4">
    <name type="scientific">Paratrimastix pyriformis</name>
    <dbReference type="NCBI Taxonomy" id="342808"/>
    <lineage>
        <taxon>Eukaryota</taxon>
        <taxon>Metamonada</taxon>
        <taxon>Preaxostyla</taxon>
        <taxon>Paratrimastigidae</taxon>
        <taxon>Paratrimastix</taxon>
    </lineage>
</organism>
<feature type="domain" description="Thioesterase" evidence="2">
    <location>
        <begin position="15"/>
        <end position="83"/>
    </location>
</feature>
<protein>
    <submittedName>
        <fullName evidence="3">Type I polyketide synthase</fullName>
    </submittedName>
</protein>
<evidence type="ECO:0000313" key="4">
    <source>
        <dbReference type="Proteomes" id="UP001141327"/>
    </source>
</evidence>
<dbReference type="InterPro" id="IPR001031">
    <property type="entry name" value="Thioesterase"/>
</dbReference>
<dbReference type="SUPFAM" id="SSF53474">
    <property type="entry name" value="alpha/beta-Hydrolases"/>
    <property type="match status" value="1"/>
</dbReference>
<gene>
    <name evidence="3" type="ORF">PAPYR_5034</name>
</gene>
<dbReference type="EMBL" id="JAPMOS010000023">
    <property type="protein sequence ID" value="KAJ4458987.1"/>
    <property type="molecule type" value="Genomic_DNA"/>
</dbReference>